<dbReference type="PANTHER" id="PTHR33803:SF3">
    <property type="entry name" value="BLL1974 PROTEIN"/>
    <property type="match status" value="1"/>
</dbReference>
<accession>A0A382JJR3</accession>
<dbReference type="AlphaFoldDB" id="A0A382JJR3"/>
<name>A0A382JJR3_9ZZZZ</name>
<reference evidence="4" key="1">
    <citation type="submission" date="2018-05" db="EMBL/GenBank/DDBJ databases">
        <authorList>
            <person name="Lanie J.A."/>
            <person name="Ng W.-L."/>
            <person name="Kazmierczak K.M."/>
            <person name="Andrzejewski T.M."/>
            <person name="Davidsen T.M."/>
            <person name="Wayne K.J."/>
            <person name="Tettelin H."/>
            <person name="Glass J.I."/>
            <person name="Rusch D."/>
            <person name="Podicherti R."/>
            <person name="Tsui H.-C.T."/>
            <person name="Winkler M.E."/>
        </authorList>
    </citation>
    <scope>NUCLEOTIDE SEQUENCE</scope>
</reference>
<dbReference type="InterPro" id="IPR008490">
    <property type="entry name" value="Transposase_InsH_N"/>
</dbReference>
<dbReference type="GO" id="GO:0006313">
    <property type="term" value="P:DNA transposition"/>
    <property type="evidence" value="ECO:0007669"/>
    <property type="project" value="InterPro"/>
</dbReference>
<dbReference type="InterPro" id="IPR002559">
    <property type="entry name" value="Transposase_11"/>
</dbReference>
<evidence type="ECO:0000259" key="2">
    <source>
        <dbReference type="Pfam" id="PF01609"/>
    </source>
</evidence>
<dbReference type="InterPro" id="IPR047710">
    <property type="entry name" value="Transpos_IS5-like"/>
</dbReference>
<dbReference type="NCBIfam" id="NF033578">
    <property type="entry name" value="transpos_IS5_1"/>
    <property type="match status" value="1"/>
</dbReference>
<gene>
    <name evidence="4" type="ORF">METZ01_LOCUS264832</name>
</gene>
<proteinExistence type="predicted"/>
<dbReference type="GO" id="GO:0003677">
    <property type="term" value="F:DNA binding"/>
    <property type="evidence" value="ECO:0007669"/>
    <property type="project" value="InterPro"/>
</dbReference>
<evidence type="ECO:0000259" key="3">
    <source>
        <dbReference type="Pfam" id="PF05598"/>
    </source>
</evidence>
<feature type="domain" description="Transposase IS4-like" evidence="2">
    <location>
        <begin position="272"/>
        <end position="365"/>
    </location>
</feature>
<evidence type="ECO:0000256" key="1">
    <source>
        <dbReference type="SAM" id="MobiDB-lite"/>
    </source>
</evidence>
<dbReference type="EMBL" id="UINC01074609">
    <property type="protein sequence ID" value="SVC11978.1"/>
    <property type="molecule type" value="Genomic_DNA"/>
</dbReference>
<dbReference type="Pfam" id="PF05598">
    <property type="entry name" value="DUF772"/>
    <property type="match status" value="1"/>
</dbReference>
<feature type="domain" description="Transposase InsH N-terminal" evidence="3">
    <location>
        <begin position="17"/>
        <end position="114"/>
    </location>
</feature>
<dbReference type="Pfam" id="PF01609">
    <property type="entry name" value="DDE_Tnp_1"/>
    <property type="match status" value="1"/>
</dbReference>
<feature type="non-terminal residue" evidence="4">
    <location>
        <position position="381"/>
    </location>
</feature>
<evidence type="ECO:0000313" key="4">
    <source>
        <dbReference type="EMBL" id="SVC11978.1"/>
    </source>
</evidence>
<evidence type="ECO:0008006" key="5">
    <source>
        <dbReference type="Google" id="ProtNLM"/>
    </source>
</evidence>
<dbReference type="GO" id="GO:0004803">
    <property type="term" value="F:transposase activity"/>
    <property type="evidence" value="ECO:0007669"/>
    <property type="project" value="InterPro"/>
</dbReference>
<organism evidence="4">
    <name type="scientific">marine metagenome</name>
    <dbReference type="NCBI Taxonomy" id="408172"/>
    <lineage>
        <taxon>unclassified sequences</taxon>
        <taxon>metagenomes</taxon>
        <taxon>ecological metagenomes</taxon>
    </lineage>
</organism>
<feature type="region of interest" description="Disordered" evidence="1">
    <location>
        <begin position="346"/>
        <end position="381"/>
    </location>
</feature>
<sequence length="381" mass="43844">MKGNSPDSNQSSFLMPSLKEQLDPKHPIYQLNDRINWSVIEEDFKKLYSHTGRPAKSVRLMVSLLLLKQLDDLSDEQVIQRWVENPYWQFLCGETQFQWKPPAASSDLTHFRNRIGKKGAERLLKLSIDLFDPKIQKEEVVIDTTVQEKNITHPTDSKLAKKVIDTCRKIASQEGIRLRQSYSRVTPQLLRQASNRKNAQQNKKAKQATRRLRTIGRALVRELVRKTTQKQISPYAQTLLNAWSILLQNKTDKHKIYSLHEPHVSCISKGKAHKPYEFGSKVSISRTRDSRIVLGALALPGNPYDGHTVEAALKQIKRITGKQPEILIADRGYRGQKEFGKTRLLTPSAPLKSDSQYDQRRQRKRFRKRAGLEATISHLKQ</sequence>
<protein>
    <recommendedName>
        <fullName evidence="5">Transposase InsH N-terminal domain-containing protein</fullName>
    </recommendedName>
</protein>
<dbReference type="PANTHER" id="PTHR33803">
    <property type="entry name" value="IS1478 TRANSPOSASE"/>
    <property type="match status" value="1"/>
</dbReference>